<evidence type="ECO:0000256" key="5">
    <source>
        <dbReference type="ARBA" id="ARBA00022533"/>
    </source>
</evidence>
<dbReference type="InterPro" id="IPR011834">
    <property type="entry name" value="Agluc_phsphrylas"/>
</dbReference>
<dbReference type="PIRSF" id="PIRSF000460">
    <property type="entry name" value="Pprylas_GlgP"/>
    <property type="match status" value="1"/>
</dbReference>
<dbReference type="InterPro" id="IPR052182">
    <property type="entry name" value="Glycogen/Maltodextrin_Phosph"/>
</dbReference>
<dbReference type="PROSITE" id="PS00102">
    <property type="entry name" value="PHOSPHORYLASE"/>
    <property type="match status" value="1"/>
</dbReference>
<dbReference type="Proteomes" id="UP000001409">
    <property type="component" value="Chromosome"/>
</dbReference>
<keyword evidence="7" id="KW-0808">Transferase</keyword>
<proteinExistence type="inferred from homology"/>
<comment type="cofactor">
    <cofactor evidence="2">
        <name>pyridoxal 5'-phosphate</name>
        <dbReference type="ChEBI" id="CHEBI:597326"/>
    </cofactor>
</comment>
<keyword evidence="14" id="KW-1185">Reference proteome</keyword>
<accession>Q8FP06</accession>
<dbReference type="InterPro" id="IPR000811">
    <property type="entry name" value="Glyco_trans_35"/>
</dbReference>
<comment type="catalytic activity">
    <reaction evidence="1">
        <text>[(1-&gt;4)-alpha-D-glucosyl](n) + phosphate = [(1-&gt;4)-alpha-D-glucosyl](n-1) + alpha-D-glucose 1-phosphate</text>
        <dbReference type="Rhea" id="RHEA:41732"/>
        <dbReference type="Rhea" id="RHEA-COMP:9584"/>
        <dbReference type="Rhea" id="RHEA-COMP:9586"/>
        <dbReference type="ChEBI" id="CHEBI:15444"/>
        <dbReference type="ChEBI" id="CHEBI:43474"/>
        <dbReference type="ChEBI" id="CHEBI:58601"/>
        <dbReference type="EC" id="2.4.1.1"/>
    </reaction>
</comment>
<evidence type="ECO:0000256" key="4">
    <source>
        <dbReference type="ARBA" id="ARBA00012591"/>
    </source>
</evidence>
<evidence type="ECO:0000256" key="11">
    <source>
        <dbReference type="PIRSR" id="PIRSR000460-1"/>
    </source>
</evidence>
<evidence type="ECO:0000256" key="8">
    <source>
        <dbReference type="ARBA" id="ARBA00022898"/>
    </source>
</evidence>
<dbReference type="Gene3D" id="3.40.50.2000">
    <property type="entry name" value="Glycogen Phosphorylase B"/>
    <property type="match status" value="3"/>
</dbReference>
<evidence type="ECO:0000259" key="12">
    <source>
        <dbReference type="Pfam" id="PF11897"/>
    </source>
</evidence>
<evidence type="ECO:0000256" key="7">
    <source>
        <dbReference type="ARBA" id="ARBA00022679"/>
    </source>
</evidence>
<evidence type="ECO:0000256" key="2">
    <source>
        <dbReference type="ARBA" id="ARBA00001933"/>
    </source>
</evidence>
<evidence type="ECO:0000256" key="6">
    <source>
        <dbReference type="ARBA" id="ARBA00022676"/>
    </source>
</evidence>
<protein>
    <recommendedName>
        <fullName evidence="4">glycogen phosphorylase</fullName>
        <ecNumber evidence="4">2.4.1.1</ecNumber>
    </recommendedName>
</protein>
<dbReference type="NCBIfam" id="TIGR02094">
    <property type="entry name" value="more_P_ylases"/>
    <property type="match status" value="1"/>
</dbReference>
<keyword evidence="8 11" id="KW-0663">Pyridoxal phosphate</keyword>
<dbReference type="PANTHER" id="PTHR42655">
    <property type="entry name" value="GLYCOGEN PHOSPHORYLASE"/>
    <property type="match status" value="1"/>
</dbReference>
<feature type="domain" description="DUF3417" evidence="12">
    <location>
        <begin position="16"/>
        <end position="127"/>
    </location>
</feature>
<evidence type="ECO:0000256" key="1">
    <source>
        <dbReference type="ARBA" id="ARBA00001275"/>
    </source>
</evidence>
<dbReference type="CDD" id="cd04299">
    <property type="entry name" value="GT35_Glycogen_Phosphorylase-like"/>
    <property type="match status" value="1"/>
</dbReference>
<evidence type="ECO:0000313" key="14">
    <source>
        <dbReference type="Proteomes" id="UP000001409"/>
    </source>
</evidence>
<comment type="function">
    <text evidence="10">Phosphorylase is an important allosteric enzyme in carbohydrate metabolism. Enzymes from different sources differ in their regulatory mechanisms and in their natural substrates. However, all known phosphorylases share catalytic and structural properties.</text>
</comment>
<dbReference type="GO" id="GO:0030170">
    <property type="term" value="F:pyridoxal phosphate binding"/>
    <property type="evidence" value="ECO:0007669"/>
    <property type="project" value="InterPro"/>
</dbReference>
<feature type="modified residue" description="N6-(pyridoxal phosphate)lysine" evidence="11">
    <location>
        <position position="617"/>
    </location>
</feature>
<evidence type="ECO:0000256" key="9">
    <source>
        <dbReference type="ARBA" id="ARBA00023277"/>
    </source>
</evidence>
<dbReference type="EMBL" id="BA000035">
    <property type="protein sequence ID" value="BAC18797.1"/>
    <property type="molecule type" value="Genomic_DNA"/>
</dbReference>
<dbReference type="InterPro" id="IPR024517">
    <property type="entry name" value="Glycogen_phosphorylase_DUF3417"/>
</dbReference>
<dbReference type="Pfam" id="PF11897">
    <property type="entry name" value="DUF3417"/>
    <property type="match status" value="1"/>
</dbReference>
<dbReference type="EC" id="2.4.1.1" evidence="4"/>
<dbReference type="GO" id="GO:0005975">
    <property type="term" value="P:carbohydrate metabolic process"/>
    <property type="evidence" value="ECO:0007669"/>
    <property type="project" value="InterPro"/>
</dbReference>
<keyword evidence="5" id="KW-0021">Allosteric enzyme</keyword>
<keyword evidence="6" id="KW-0328">Glycosyltransferase</keyword>
<dbReference type="KEGG" id="cef:CE1987"/>
<dbReference type="SUPFAM" id="SSF53756">
    <property type="entry name" value="UDP-Glycosyltransferase/glycogen phosphorylase"/>
    <property type="match status" value="1"/>
</dbReference>
<organism evidence="13 14">
    <name type="scientific">Corynebacterium efficiens (strain DSM 44549 / YS-314 / AJ 12310 / JCM 11189 / NBRC 100395)</name>
    <dbReference type="NCBI Taxonomy" id="196164"/>
    <lineage>
        <taxon>Bacteria</taxon>
        <taxon>Bacillati</taxon>
        <taxon>Actinomycetota</taxon>
        <taxon>Actinomycetes</taxon>
        <taxon>Mycobacteriales</taxon>
        <taxon>Corynebacteriaceae</taxon>
        <taxon>Corynebacterium</taxon>
    </lineage>
</organism>
<dbReference type="PANTHER" id="PTHR42655:SF1">
    <property type="entry name" value="GLYCOGEN PHOSPHORYLASE"/>
    <property type="match status" value="1"/>
</dbReference>
<dbReference type="AlphaFoldDB" id="Q8FP06"/>
<dbReference type="eggNOG" id="COG0058">
    <property type="taxonomic scope" value="Bacteria"/>
</dbReference>
<evidence type="ECO:0000313" key="13">
    <source>
        <dbReference type="EMBL" id="BAC18797.1"/>
    </source>
</evidence>
<evidence type="ECO:0000256" key="10">
    <source>
        <dbReference type="ARBA" id="ARBA00025174"/>
    </source>
</evidence>
<comment type="similarity">
    <text evidence="3">Belongs to the glycogen phosphorylase family.</text>
</comment>
<dbReference type="HOGENOM" id="CLU_015112_0_0_11"/>
<dbReference type="Pfam" id="PF00343">
    <property type="entry name" value="Phosphorylase"/>
    <property type="match status" value="2"/>
</dbReference>
<reference evidence="13 14" key="1">
    <citation type="journal article" date="2003" name="Genome Res.">
        <title>Comparative complete genome sequence analysis of the amino acid replacements responsible for the thermostability of Corynebacterium efficiens.</title>
        <authorList>
            <person name="Nishio Y."/>
            <person name="Nakamura Y."/>
            <person name="Kawarabayasi Y."/>
            <person name="Usuda Y."/>
            <person name="Kimura E."/>
            <person name="Sugimoto S."/>
            <person name="Matsui K."/>
            <person name="Yamagishi A."/>
            <person name="Kikuchi H."/>
            <person name="Ikeo K."/>
            <person name="Gojobori T."/>
        </authorList>
    </citation>
    <scope>NUCLEOTIDE SEQUENCE [LARGE SCALE GENOMIC DNA]</scope>
    <source>
        <strain evidence="14">DSM 44549 / YS-314 / AJ 12310 / JCM 11189 / NBRC 100395</strain>
    </source>
</reference>
<keyword evidence="9" id="KW-0119">Carbohydrate metabolism</keyword>
<accession>C8NPU4</accession>
<dbReference type="GO" id="GO:0008184">
    <property type="term" value="F:glycogen phosphorylase activity"/>
    <property type="evidence" value="ECO:0007669"/>
    <property type="project" value="InterPro"/>
</dbReference>
<sequence length="860" mass="95990">MESVKSVGTVKFSNQLPTQLEPLVQLAHNLRWSWREETKQLFRDIDPELWSKLGEDPKQMLHQAPASRLRELAGDDGYLGRINNESQNLSEYLTAPLWYQKTCATSDRSNNLITAYFSMEFGIHPSLPIYSGGLGVLAGDHMKSASDLGVPLIGVGLLYTHGYFTQSLTADGWQQEKYEYHDPANLPIVAVTDDKGEQLKVTVAFPEGRQITIALWVANVGRVPLLLLDTNIDENPEDMRSVTDRLYGGDSEHRIKQEIVLGVGGIRAVDAYCEQKGIPRPDVAHLNEGHAGFLTLERIRQRMAQGMDYAAAFEQVRASNIFTTHTPVPAGIDRFDMSMVRRYLGDGLPEDQQLCPGIPLDKAIELGREDDPSLFNMAHMGLRASQRANGVAKLHGEVSREMFAGLYPGYEPAEVPIGHVTNGVHLPTWVKPEMLELIERVSGGADLAVADTWSNPDAVPNEKIWEVRNKLRADLVEVARAATFESWATRGHAEAQLGWTRRVLDPEVLTIGFARRVSTYKRLTLMLRNPERLRSILLNEERPVQFVIAGKAHPHDMGGKKLMQEIVQFADQAGVRDRFLFLPDYDINLASYLVAGTDVWLNNPVRPQEASGTSGMKAVMNGGLTLSISDGWWDEMPQEETGWTIPTVETPDFEYRDHLESQALYDLLENDVAPLFYDRDDNGIPQGWLEMIRRSWTTLSPMVTSTRMVRDYTTDYYRPTQHQAMLIAKPEDASSYAAWLETVKSEWSTVALSNLRVADTAPGAEAHAETETETLITVDVDPGSLEHGDIRVQAIIGDQDDHGQIVDPVVYDMDKTGKSTYTVAIHRDLPGTVGYTARVVPCHDMLVNAAETGLITYYPA</sequence>
<name>Q8FP06_COREF</name>
<dbReference type="InterPro" id="IPR035090">
    <property type="entry name" value="Pyridoxal_P_attach_site"/>
</dbReference>
<dbReference type="STRING" id="196164.gene:10742415"/>
<evidence type="ECO:0000256" key="3">
    <source>
        <dbReference type="ARBA" id="ARBA00006047"/>
    </source>
</evidence>